<keyword evidence="3" id="KW-1185">Reference proteome</keyword>
<sequence length="183" mass="19736">MTDRVPGSKGRCMSRGGELGRLHAWVTQKVSGSFRFIECSPWHLLLSEDLNLSSSTYNATSMPQGTSAATESCFETTYRVPASEGRYFGNTREGRTTSDDPPITQDTTLSARAREDISALGPHFSTVGGDVKTGGDRGGLTRAWKAANDLHEFKISHCHPDGIDTGVNHRTPLLNPVSPVAAD</sequence>
<accession>A0AA39Q5H2</accession>
<proteinExistence type="predicted"/>
<evidence type="ECO:0000313" key="3">
    <source>
        <dbReference type="Proteomes" id="UP001175228"/>
    </source>
</evidence>
<gene>
    <name evidence="2" type="ORF">EDD18DRAFT_1353403</name>
</gene>
<name>A0AA39Q5H2_9AGAR</name>
<organism evidence="2 3">
    <name type="scientific">Armillaria luteobubalina</name>
    <dbReference type="NCBI Taxonomy" id="153913"/>
    <lineage>
        <taxon>Eukaryota</taxon>
        <taxon>Fungi</taxon>
        <taxon>Dikarya</taxon>
        <taxon>Basidiomycota</taxon>
        <taxon>Agaricomycotina</taxon>
        <taxon>Agaricomycetes</taxon>
        <taxon>Agaricomycetidae</taxon>
        <taxon>Agaricales</taxon>
        <taxon>Marasmiineae</taxon>
        <taxon>Physalacriaceae</taxon>
        <taxon>Armillaria</taxon>
    </lineage>
</organism>
<protein>
    <submittedName>
        <fullName evidence="2">Uncharacterized protein</fullName>
    </submittedName>
</protein>
<dbReference type="AlphaFoldDB" id="A0AA39Q5H2"/>
<reference evidence="2" key="1">
    <citation type="submission" date="2023-06" db="EMBL/GenBank/DDBJ databases">
        <authorList>
            <consortium name="Lawrence Berkeley National Laboratory"/>
            <person name="Ahrendt S."/>
            <person name="Sahu N."/>
            <person name="Indic B."/>
            <person name="Wong-Bajracharya J."/>
            <person name="Merenyi Z."/>
            <person name="Ke H.-M."/>
            <person name="Monk M."/>
            <person name="Kocsube S."/>
            <person name="Drula E."/>
            <person name="Lipzen A."/>
            <person name="Balint B."/>
            <person name="Henrissat B."/>
            <person name="Andreopoulos B."/>
            <person name="Martin F.M."/>
            <person name="Harder C.B."/>
            <person name="Rigling D."/>
            <person name="Ford K.L."/>
            <person name="Foster G.D."/>
            <person name="Pangilinan J."/>
            <person name="Papanicolaou A."/>
            <person name="Barry K."/>
            <person name="LaButti K."/>
            <person name="Viragh M."/>
            <person name="Koriabine M."/>
            <person name="Yan M."/>
            <person name="Riley R."/>
            <person name="Champramary S."/>
            <person name="Plett K.L."/>
            <person name="Tsai I.J."/>
            <person name="Slot J."/>
            <person name="Sipos G."/>
            <person name="Plett J."/>
            <person name="Nagy L.G."/>
            <person name="Grigoriev I.V."/>
        </authorList>
    </citation>
    <scope>NUCLEOTIDE SEQUENCE</scope>
    <source>
        <strain evidence="2">HWK02</strain>
    </source>
</reference>
<dbReference type="Proteomes" id="UP001175228">
    <property type="component" value="Unassembled WGS sequence"/>
</dbReference>
<evidence type="ECO:0000256" key="1">
    <source>
        <dbReference type="SAM" id="MobiDB-lite"/>
    </source>
</evidence>
<feature type="region of interest" description="Disordered" evidence="1">
    <location>
        <begin position="86"/>
        <end position="106"/>
    </location>
</feature>
<dbReference type="EMBL" id="JAUEPU010000015">
    <property type="protein sequence ID" value="KAK0496612.1"/>
    <property type="molecule type" value="Genomic_DNA"/>
</dbReference>
<evidence type="ECO:0000313" key="2">
    <source>
        <dbReference type="EMBL" id="KAK0496612.1"/>
    </source>
</evidence>
<comment type="caution">
    <text evidence="2">The sequence shown here is derived from an EMBL/GenBank/DDBJ whole genome shotgun (WGS) entry which is preliminary data.</text>
</comment>